<accession>A0A1I1UJG9</accession>
<gene>
    <name evidence="2" type="ORF">SAMN05444380_101100</name>
</gene>
<dbReference type="STRING" id="385682.SAMN05444380_101100"/>
<feature type="transmembrane region" description="Helical" evidence="1">
    <location>
        <begin position="38"/>
        <end position="62"/>
    </location>
</feature>
<dbReference type="Proteomes" id="UP000181976">
    <property type="component" value="Unassembled WGS sequence"/>
</dbReference>
<evidence type="ECO:0000313" key="3">
    <source>
        <dbReference type="Proteomes" id="UP000181976"/>
    </source>
</evidence>
<name>A0A1I1UJG9_9BACT</name>
<protein>
    <submittedName>
        <fullName evidence="2">Uncharacterized protein</fullName>
    </submittedName>
</protein>
<keyword evidence="1" id="KW-1133">Transmembrane helix</keyword>
<dbReference type="EMBL" id="FONA01000001">
    <property type="protein sequence ID" value="SFD70844.1"/>
    <property type="molecule type" value="Genomic_DNA"/>
</dbReference>
<evidence type="ECO:0000313" key="2">
    <source>
        <dbReference type="EMBL" id="SFD70844.1"/>
    </source>
</evidence>
<feature type="transmembrane region" description="Helical" evidence="1">
    <location>
        <begin position="131"/>
        <end position="148"/>
    </location>
</feature>
<keyword evidence="1" id="KW-0472">Membrane</keyword>
<keyword evidence="1" id="KW-0812">Transmembrane</keyword>
<feature type="transmembrane region" description="Helical" evidence="1">
    <location>
        <begin position="74"/>
        <end position="96"/>
    </location>
</feature>
<dbReference type="RefSeq" id="WP_010527242.1">
    <property type="nucleotide sequence ID" value="NZ_AFSL01000040.1"/>
</dbReference>
<keyword evidence="3" id="KW-1185">Reference proteome</keyword>
<dbReference type="InParanoid" id="A0A1I1UJG9"/>
<reference evidence="2 3" key="1">
    <citation type="submission" date="2016-10" db="EMBL/GenBank/DDBJ databases">
        <authorList>
            <person name="de Groot N.N."/>
        </authorList>
    </citation>
    <scope>NUCLEOTIDE SEQUENCE [LARGE SCALE GENOMIC DNA]</scope>
    <source>
        <strain evidence="2 3">DSM 19012</strain>
    </source>
</reference>
<feature type="transmembrane region" description="Helical" evidence="1">
    <location>
        <begin position="160"/>
        <end position="177"/>
    </location>
</feature>
<proteinExistence type="predicted"/>
<dbReference type="OrthoDB" id="1118230at2"/>
<organism evidence="2 3">
    <name type="scientific">Thermophagus xiamenensis</name>
    <dbReference type="NCBI Taxonomy" id="385682"/>
    <lineage>
        <taxon>Bacteria</taxon>
        <taxon>Pseudomonadati</taxon>
        <taxon>Bacteroidota</taxon>
        <taxon>Bacteroidia</taxon>
        <taxon>Marinilabiliales</taxon>
        <taxon>Marinilabiliaceae</taxon>
        <taxon>Thermophagus</taxon>
    </lineage>
</organism>
<sequence>MTNQVTERIQIIERFKSIYNWKGKTEEKRFKALKYTSLLDYGLMMVLLAFSILASGLTSFHVNSIISGNWEKSGLLVLMTMSLSIRAPFGFIELILKKHYKEIKDLKIDFDDKLNHDLEFLISKFNNRNKYLYITGLPAILILIAALLQVFDLNPYWDNFAYFVGGVSVYILIRINYDIIRLKRNLRKVNLLKR</sequence>
<evidence type="ECO:0000256" key="1">
    <source>
        <dbReference type="SAM" id="Phobius"/>
    </source>
</evidence>
<dbReference type="AlphaFoldDB" id="A0A1I1UJG9"/>